<accession>A0A1V2W518</accession>
<evidence type="ECO:0000313" key="3">
    <source>
        <dbReference type="Proteomes" id="UP000188543"/>
    </source>
</evidence>
<dbReference type="EMBL" id="MUTJ01000047">
    <property type="protein sequence ID" value="ONU86077.1"/>
    <property type="molecule type" value="Genomic_DNA"/>
</dbReference>
<evidence type="ECO:0000256" key="1">
    <source>
        <dbReference type="SAM" id="MobiDB-lite"/>
    </source>
</evidence>
<reference evidence="2 3" key="1">
    <citation type="submission" date="2016-08" db="EMBL/GenBank/DDBJ databases">
        <authorList>
            <person name="Seilhamer J.J."/>
        </authorList>
    </citation>
    <scope>NUCLEOTIDE SEQUENCE [LARGE SCALE GENOMIC DNA]</scope>
    <source>
        <strain evidence="2 3">VC14762</strain>
    </source>
</reference>
<sequence length="105" mass="12191">MRRTPSFLPDRRIPTGTIYPTHVFATAQWNQFHCKRPFNGSRQYEFISRIRTRTKSMTKNHPVKPAHRCASTSNGRTIPVGETPINRETAINHDSSRLNKTERID</sequence>
<evidence type="ECO:0000313" key="2">
    <source>
        <dbReference type="EMBL" id="ONU86077.1"/>
    </source>
</evidence>
<comment type="caution">
    <text evidence="2">The sequence shown here is derived from an EMBL/GenBank/DDBJ whole genome shotgun (WGS) entry which is preliminary data.</text>
</comment>
<gene>
    <name evidence="2" type="ORF">A8E72_14430</name>
</gene>
<dbReference type="AlphaFoldDB" id="A0A1V2W518"/>
<feature type="compositionally biased region" description="Basic and acidic residues" evidence="1">
    <location>
        <begin position="90"/>
        <end position="105"/>
    </location>
</feature>
<feature type="region of interest" description="Disordered" evidence="1">
    <location>
        <begin position="55"/>
        <end position="105"/>
    </location>
</feature>
<proteinExistence type="predicted"/>
<protein>
    <submittedName>
        <fullName evidence="2">Uncharacterized protein</fullName>
    </submittedName>
</protein>
<feature type="compositionally biased region" description="Basic residues" evidence="1">
    <location>
        <begin position="55"/>
        <end position="67"/>
    </location>
</feature>
<dbReference type="OrthoDB" id="9013921at2"/>
<organism evidence="2 3">
    <name type="scientific">Burkholderia cenocepacia</name>
    <dbReference type="NCBI Taxonomy" id="95486"/>
    <lineage>
        <taxon>Bacteria</taxon>
        <taxon>Pseudomonadati</taxon>
        <taxon>Pseudomonadota</taxon>
        <taxon>Betaproteobacteria</taxon>
        <taxon>Burkholderiales</taxon>
        <taxon>Burkholderiaceae</taxon>
        <taxon>Burkholderia</taxon>
        <taxon>Burkholderia cepacia complex</taxon>
    </lineage>
</organism>
<dbReference type="Proteomes" id="UP000188543">
    <property type="component" value="Unassembled WGS sequence"/>
</dbReference>
<name>A0A1V2W518_9BURK</name>